<dbReference type="Gene3D" id="3.40.50.300">
    <property type="entry name" value="P-loop containing nucleotide triphosphate hydrolases"/>
    <property type="match status" value="1"/>
</dbReference>
<evidence type="ECO:0000313" key="2">
    <source>
        <dbReference type="Proteomes" id="UP000199645"/>
    </source>
</evidence>
<dbReference type="OrthoDB" id="580767at2"/>
<dbReference type="SUPFAM" id="SSF52540">
    <property type="entry name" value="P-loop containing nucleoside triphosphate hydrolases"/>
    <property type="match status" value="1"/>
</dbReference>
<dbReference type="InterPro" id="IPR011990">
    <property type="entry name" value="TPR-like_helical_dom_sf"/>
</dbReference>
<dbReference type="InterPro" id="IPR027417">
    <property type="entry name" value="P-loop_NTPase"/>
</dbReference>
<organism evidence="1 2">
    <name type="scientific">Actinoplanes philippinensis</name>
    <dbReference type="NCBI Taxonomy" id="35752"/>
    <lineage>
        <taxon>Bacteria</taxon>
        <taxon>Bacillati</taxon>
        <taxon>Actinomycetota</taxon>
        <taxon>Actinomycetes</taxon>
        <taxon>Micromonosporales</taxon>
        <taxon>Micromonosporaceae</taxon>
        <taxon>Actinoplanes</taxon>
    </lineage>
</organism>
<reference evidence="1 2" key="1">
    <citation type="submission" date="2016-10" db="EMBL/GenBank/DDBJ databases">
        <authorList>
            <person name="de Groot N.N."/>
        </authorList>
    </citation>
    <scope>NUCLEOTIDE SEQUENCE [LARGE SCALE GENOMIC DNA]</scope>
    <source>
        <strain evidence="1 2">DSM 43019</strain>
    </source>
</reference>
<evidence type="ECO:0000313" key="1">
    <source>
        <dbReference type="EMBL" id="SFF69011.1"/>
    </source>
</evidence>
<dbReference type="STRING" id="35752.SAMN05421541_1182"/>
<protein>
    <submittedName>
        <fullName evidence="1">Tetratricopeptide repeat-containing protein</fullName>
    </submittedName>
</protein>
<dbReference type="PANTHER" id="PTHR46082">
    <property type="entry name" value="ATP/GTP-BINDING PROTEIN-RELATED"/>
    <property type="match status" value="1"/>
</dbReference>
<keyword evidence="2" id="KW-1185">Reference proteome</keyword>
<dbReference type="Gene3D" id="1.25.40.10">
    <property type="entry name" value="Tetratricopeptide repeat domain"/>
    <property type="match status" value="1"/>
</dbReference>
<sequence>MGSEVVRSQRTHGCPNALSLGLPTSRADEPEIMLRSDRIAAVQSLSWRTVSMRAIERYRQRTKCRNVRVAGRTWEVRSKVGDGLKRTARWSIAIGSSTALVAATWLICQLWAGLDVQTSATVAALVLPVIGGALAAWAGHSEPRGAAAAVEPSREVQDRPPLRNLPPRNPSFIGRSTHLITLAGGLEEQGSMIVQALHGLGGVGKTTLAIEYAYRYARRYDLIWWIDAELPALIGNQLASFGVAAGWIKAQLDIPSAVREVKLRLSQIDRWLVVFDNSEEPDSLHQWLPQGAGHIVITSRNPNWGMVGVPLSVDVFPRTESVALLKRLMPTLDDEDASRIADRMEDLPLAVVQAASVLNETGMTAAEYLSELAHHGSALLKDGRPPTYPKPLTEVVVTSMQRLQEVNPASVQLLEICSMMAAEPVPVRLFSASFDRILDEPLAAQLKTTLGMRRILGLVSRFGLARVDSSVIQLHRLVRLIIADLIEVKRRGSVRRYADEVLAKSCPADSKDTASWDEWDCLMPHLLATDLVATQSTALQSVACKLAWYMLERGDFERGHELAVSLYEQLRETVGPNDVRTLIAGHTLVSAQRRRAQYAESQSLALEIFKRRRRILGRNHLDTLNAADHVASNLRELGKPQEARALHADTLKRKAKLLGDEHLETLGTAHNLALDLRALGLSADSLTLNRATLLHRRTTLGCDHPHTLLSAHDVAVDLEAVGYVDEAAILCRDTLARRQRLLGGRHPATLETATLAARLDVSPPRRAALRTAVPPEGSERSSAS</sequence>
<proteinExistence type="predicted"/>
<gene>
    <name evidence="1" type="ORF">SAMN05421541_1182</name>
</gene>
<accession>A0A1I2KVD3</accession>
<name>A0A1I2KVD3_9ACTN</name>
<dbReference type="NCBIfam" id="NF040586">
    <property type="entry name" value="FxSxx_TPR"/>
    <property type="match status" value="1"/>
</dbReference>
<dbReference type="Pfam" id="PF13374">
    <property type="entry name" value="TPR_10"/>
    <property type="match status" value="4"/>
</dbReference>
<dbReference type="AlphaFoldDB" id="A0A1I2KVD3"/>
<dbReference type="InterPro" id="IPR053137">
    <property type="entry name" value="NLR-like"/>
</dbReference>
<dbReference type="EMBL" id="FONV01000018">
    <property type="protein sequence ID" value="SFF69011.1"/>
    <property type="molecule type" value="Genomic_DNA"/>
</dbReference>
<dbReference type="Proteomes" id="UP000199645">
    <property type="component" value="Unassembled WGS sequence"/>
</dbReference>
<dbReference type="PANTHER" id="PTHR46082:SF6">
    <property type="entry name" value="AAA+ ATPASE DOMAIN-CONTAINING PROTEIN-RELATED"/>
    <property type="match status" value="1"/>
</dbReference>